<evidence type="ECO:0000256" key="1">
    <source>
        <dbReference type="SAM" id="Phobius"/>
    </source>
</evidence>
<accession>A0ABS0SVF1</accession>
<keyword evidence="1" id="KW-0472">Membrane</keyword>
<protein>
    <recommendedName>
        <fullName evidence="4">DUF3147 family protein</fullName>
    </recommendedName>
</protein>
<gene>
    <name evidence="2" type="ORF">I4Q42_07920</name>
</gene>
<feature type="transmembrane region" description="Helical" evidence="1">
    <location>
        <begin position="90"/>
        <end position="109"/>
    </location>
</feature>
<dbReference type="RefSeq" id="WP_198575528.1">
    <property type="nucleotide sequence ID" value="NZ_JADWOX010000004.1"/>
</dbReference>
<reference evidence="2 3" key="1">
    <citation type="submission" date="2020-11" db="EMBL/GenBank/DDBJ databases">
        <title>genome sequence of strain KACC 18849.</title>
        <authorList>
            <person name="Gao J."/>
            <person name="Zhang X."/>
        </authorList>
    </citation>
    <scope>NUCLEOTIDE SEQUENCE [LARGE SCALE GENOMIC DNA]</scope>
    <source>
        <strain evidence="2 3">KACC 18849</strain>
    </source>
</reference>
<keyword evidence="1" id="KW-0812">Transmembrane</keyword>
<comment type="caution">
    <text evidence="2">The sequence shown here is derived from an EMBL/GenBank/DDBJ whole genome shotgun (WGS) entry which is preliminary data.</text>
</comment>
<keyword evidence="3" id="KW-1185">Reference proteome</keyword>
<proteinExistence type="predicted"/>
<evidence type="ECO:0000313" key="2">
    <source>
        <dbReference type="EMBL" id="MBI1683591.1"/>
    </source>
</evidence>
<sequence length="119" mass="12219">MLALVLIETLAALAVLLIAHNLGAHPAKGIVLATPAAAMLAALAWVASFAVAPASGDPRPAWTIYVLWALAASAPVISLATIVAVRGFRLLATLFALLQTLLAALLALLGTMQMTGLWI</sequence>
<name>A0ABS0SVF1_9CAUL</name>
<feature type="transmembrane region" description="Helical" evidence="1">
    <location>
        <begin position="64"/>
        <end position="84"/>
    </location>
</feature>
<feature type="transmembrane region" description="Helical" evidence="1">
    <location>
        <begin position="29"/>
        <end position="52"/>
    </location>
</feature>
<organism evidence="2 3">
    <name type="scientific">Caulobacter hibisci</name>
    <dbReference type="NCBI Taxonomy" id="2035993"/>
    <lineage>
        <taxon>Bacteria</taxon>
        <taxon>Pseudomonadati</taxon>
        <taxon>Pseudomonadota</taxon>
        <taxon>Alphaproteobacteria</taxon>
        <taxon>Caulobacterales</taxon>
        <taxon>Caulobacteraceae</taxon>
        <taxon>Caulobacter</taxon>
    </lineage>
</organism>
<evidence type="ECO:0000313" key="3">
    <source>
        <dbReference type="Proteomes" id="UP000639859"/>
    </source>
</evidence>
<dbReference type="EMBL" id="JADWOX010000004">
    <property type="protein sequence ID" value="MBI1683591.1"/>
    <property type="molecule type" value="Genomic_DNA"/>
</dbReference>
<evidence type="ECO:0008006" key="4">
    <source>
        <dbReference type="Google" id="ProtNLM"/>
    </source>
</evidence>
<keyword evidence="1" id="KW-1133">Transmembrane helix</keyword>
<dbReference type="Proteomes" id="UP000639859">
    <property type="component" value="Unassembled WGS sequence"/>
</dbReference>